<sequence>MSKVRRLIVLLLIAGALWHFYGDTFERYGVSGVFEDMKSDINGIKENPVVQNTIDTISYEFQILMGKLKDDQQIQENEQPNNSVAEKPELDEPSEQSFSVHNIEIGNQRSEVKKEVGEPQRSTLNEYGVHWDAFHDNYQNFFMVAYDEQNQVAGLFTNQDLFTSTQGISIQSSKDSVLSKLGEPLKGIQKGLTTYRFQNDGEYNTFLIDNNYVTIFYDKHQNNKVTAIQIITRELERQKDGFFGEPSDQLREGFEYQLFDLTNAARVKHGLDILNWAEPARKTGRDHSKDMAVNNYFGHTNLEGQSPFDRLLEDDIDFQMAGENLASGQSSSIFSHEGLMNSLGHRENILKEGFRSLAVGVAFNEEAQPFYTEMFLTK</sequence>
<feature type="compositionally biased region" description="Polar residues" evidence="1">
    <location>
        <begin position="74"/>
        <end position="84"/>
    </location>
</feature>
<dbReference type="OrthoDB" id="9783944at2"/>
<evidence type="ECO:0000259" key="3">
    <source>
        <dbReference type="Pfam" id="PF14504"/>
    </source>
</evidence>
<gene>
    <name evidence="4" type="ORF">GH754_12615</name>
</gene>
<dbReference type="InterPro" id="IPR035940">
    <property type="entry name" value="CAP_sf"/>
</dbReference>
<protein>
    <submittedName>
        <fullName evidence="4">Serine protease</fullName>
    </submittedName>
</protein>
<dbReference type="Pfam" id="PF14504">
    <property type="entry name" value="CAP_assoc_N"/>
    <property type="match status" value="1"/>
</dbReference>
<keyword evidence="4" id="KW-0645">Protease</keyword>
<feature type="domain" description="CAP-associated" evidence="3">
    <location>
        <begin position="105"/>
        <end position="241"/>
    </location>
</feature>
<dbReference type="PANTHER" id="PTHR31157">
    <property type="entry name" value="SCP DOMAIN-CONTAINING PROTEIN"/>
    <property type="match status" value="1"/>
</dbReference>
<dbReference type="Proteomes" id="UP000480185">
    <property type="component" value="Unassembled WGS sequence"/>
</dbReference>
<dbReference type="GO" id="GO:0006508">
    <property type="term" value="P:proteolysis"/>
    <property type="evidence" value="ECO:0007669"/>
    <property type="project" value="UniProtKB-KW"/>
</dbReference>
<proteinExistence type="predicted"/>
<dbReference type="PANTHER" id="PTHR31157:SF1">
    <property type="entry name" value="SCP DOMAIN-CONTAINING PROTEIN"/>
    <property type="match status" value="1"/>
</dbReference>
<organism evidence="4 5">
    <name type="scientific">Salinibacillus xinjiangensis</name>
    <dbReference type="NCBI Taxonomy" id="1229268"/>
    <lineage>
        <taxon>Bacteria</taxon>
        <taxon>Bacillati</taxon>
        <taxon>Bacillota</taxon>
        <taxon>Bacilli</taxon>
        <taxon>Bacillales</taxon>
        <taxon>Bacillaceae</taxon>
        <taxon>Salinibacillus</taxon>
    </lineage>
</organism>
<accession>A0A6G1X884</accession>
<dbReference type="InterPro" id="IPR029410">
    <property type="entry name" value="CAP_assoc"/>
</dbReference>
<feature type="region of interest" description="Disordered" evidence="1">
    <location>
        <begin position="72"/>
        <end position="96"/>
    </location>
</feature>
<evidence type="ECO:0000259" key="2">
    <source>
        <dbReference type="Pfam" id="PF00188"/>
    </source>
</evidence>
<comment type="caution">
    <text evidence="4">The sequence shown here is derived from an EMBL/GenBank/DDBJ whole genome shotgun (WGS) entry which is preliminary data.</text>
</comment>
<dbReference type="EMBL" id="WJNH01000007">
    <property type="protein sequence ID" value="MRG87152.1"/>
    <property type="molecule type" value="Genomic_DNA"/>
</dbReference>
<dbReference type="InterPro" id="IPR014044">
    <property type="entry name" value="CAP_dom"/>
</dbReference>
<dbReference type="Pfam" id="PF00188">
    <property type="entry name" value="CAP"/>
    <property type="match status" value="1"/>
</dbReference>
<keyword evidence="4" id="KW-0378">Hydrolase</keyword>
<reference evidence="4 5" key="1">
    <citation type="submission" date="2019-11" db="EMBL/GenBank/DDBJ databases">
        <authorList>
            <person name="Li J."/>
        </authorList>
    </citation>
    <scope>NUCLEOTIDE SEQUENCE [LARGE SCALE GENOMIC DNA]</scope>
    <source>
        <strain evidence="4 5">J4</strain>
    </source>
</reference>
<dbReference type="GO" id="GO:0008233">
    <property type="term" value="F:peptidase activity"/>
    <property type="evidence" value="ECO:0007669"/>
    <property type="project" value="UniProtKB-KW"/>
</dbReference>
<keyword evidence="5" id="KW-1185">Reference proteome</keyword>
<evidence type="ECO:0000256" key="1">
    <source>
        <dbReference type="SAM" id="MobiDB-lite"/>
    </source>
</evidence>
<dbReference type="RefSeq" id="WP_153729032.1">
    <property type="nucleotide sequence ID" value="NZ_WJNH01000007.1"/>
</dbReference>
<name>A0A6G1X884_9BACI</name>
<dbReference type="AlphaFoldDB" id="A0A6G1X884"/>
<dbReference type="SUPFAM" id="SSF55797">
    <property type="entry name" value="PR-1-like"/>
    <property type="match status" value="1"/>
</dbReference>
<feature type="domain" description="SCP" evidence="2">
    <location>
        <begin position="259"/>
        <end position="368"/>
    </location>
</feature>
<dbReference type="Gene3D" id="3.40.33.10">
    <property type="entry name" value="CAP"/>
    <property type="match status" value="1"/>
</dbReference>
<evidence type="ECO:0000313" key="5">
    <source>
        <dbReference type="Proteomes" id="UP000480185"/>
    </source>
</evidence>
<evidence type="ECO:0000313" key="4">
    <source>
        <dbReference type="EMBL" id="MRG87152.1"/>
    </source>
</evidence>
<dbReference type="CDD" id="cd05379">
    <property type="entry name" value="CAP_bacterial"/>
    <property type="match status" value="1"/>
</dbReference>